<comment type="caution">
    <text evidence="1">The sequence shown here is derived from an EMBL/GenBank/DDBJ whole genome shotgun (WGS) entry which is preliminary data.</text>
</comment>
<reference evidence="1 2" key="1">
    <citation type="submission" date="2017-11" db="EMBL/GenBank/DDBJ databases">
        <title>De-novo sequencing of pomegranate (Punica granatum L.) genome.</title>
        <authorList>
            <person name="Akparov Z."/>
            <person name="Amiraslanov A."/>
            <person name="Hajiyeva S."/>
            <person name="Abbasov M."/>
            <person name="Kaur K."/>
            <person name="Hamwieh A."/>
            <person name="Solovyev V."/>
            <person name="Salamov A."/>
            <person name="Braich B."/>
            <person name="Kosarev P."/>
            <person name="Mahmoud A."/>
            <person name="Hajiyev E."/>
            <person name="Babayeva S."/>
            <person name="Izzatullayeva V."/>
            <person name="Mammadov A."/>
            <person name="Mammadov A."/>
            <person name="Sharifova S."/>
            <person name="Ojaghi J."/>
            <person name="Eynullazada K."/>
            <person name="Bayramov B."/>
            <person name="Abdulazimova A."/>
            <person name="Shahmuradov I."/>
        </authorList>
    </citation>
    <scope>NUCLEOTIDE SEQUENCE [LARGE SCALE GENOMIC DNA]</scope>
    <source>
        <strain evidence="2">cv. AG2017</strain>
        <tissue evidence="1">Leaf</tissue>
    </source>
</reference>
<proteinExistence type="predicted"/>
<keyword evidence="2" id="KW-1185">Reference proteome</keyword>
<protein>
    <submittedName>
        <fullName evidence="1">Uncharacterized protein</fullName>
    </submittedName>
</protein>
<evidence type="ECO:0000313" key="1">
    <source>
        <dbReference type="EMBL" id="PKI79294.1"/>
    </source>
</evidence>
<evidence type="ECO:0000313" key="2">
    <source>
        <dbReference type="Proteomes" id="UP000233551"/>
    </source>
</evidence>
<sequence length="467" mass="51969">MSRHDGSGYGTKLARAPPTPKGLLEVFVTSSWSKTWGIGCLVAFGLSRTAVAGKRLSFRENRLWFQAELWLSEFWRSGRLERILERERLTCRPRLEIANRSRPRNLRTGLSQCFSSVLMCSETIAISVCQKRVPKALGVVGSGWCKARTSTFPRISSECKILREWSPFVAGMIFRKPKWIVQSNQSLFPKPLSPCPRAHVFASVGLIVNSDPSFGRVSSVGASGLKWGANKKFYSLLDVGPGVVHDGVLSQKMAQVDSSRLDVEHFERMVVRIPLGGIGMADRQWLAIIPSEPLKGTLAAFLIPDWMVYSYFPACSFTSELKVWRLFPSLVVVKSTMDSSEAVQDFSSKPILPGPMHLSKVLLICAASADPSFTEQLGKISDNLLGEKGIDSTTFHSKKLVGFVVFMKRKFIFFPGRRSFSPKYRDQSSSSLTLVPTAVYTLFSRPSTGIFSSSVLRPKSQLFQLFV</sequence>
<accession>A0A2I0LF35</accession>
<dbReference type="EMBL" id="PGOL01000011">
    <property type="protein sequence ID" value="PKI79294.1"/>
    <property type="molecule type" value="Genomic_DNA"/>
</dbReference>
<name>A0A2I0LF35_PUNGR</name>
<organism evidence="1 2">
    <name type="scientific">Punica granatum</name>
    <name type="common">Pomegranate</name>
    <dbReference type="NCBI Taxonomy" id="22663"/>
    <lineage>
        <taxon>Eukaryota</taxon>
        <taxon>Viridiplantae</taxon>
        <taxon>Streptophyta</taxon>
        <taxon>Embryophyta</taxon>
        <taxon>Tracheophyta</taxon>
        <taxon>Spermatophyta</taxon>
        <taxon>Magnoliopsida</taxon>
        <taxon>eudicotyledons</taxon>
        <taxon>Gunneridae</taxon>
        <taxon>Pentapetalae</taxon>
        <taxon>rosids</taxon>
        <taxon>malvids</taxon>
        <taxon>Myrtales</taxon>
        <taxon>Lythraceae</taxon>
        <taxon>Punica</taxon>
    </lineage>
</organism>
<dbReference type="AlphaFoldDB" id="A0A2I0LF35"/>
<gene>
    <name evidence="1" type="ORF">CRG98_000308</name>
</gene>
<dbReference type="Proteomes" id="UP000233551">
    <property type="component" value="Unassembled WGS sequence"/>
</dbReference>